<comment type="caution">
    <text evidence="1">The sequence shown here is derived from an EMBL/GenBank/DDBJ whole genome shotgun (WGS) entry which is preliminary data.</text>
</comment>
<dbReference type="Proteomes" id="UP000593576">
    <property type="component" value="Unassembled WGS sequence"/>
</dbReference>
<proteinExistence type="predicted"/>
<dbReference type="EMBL" id="JABFAF010276474">
    <property type="protein sequence ID" value="MBA0879828.1"/>
    <property type="molecule type" value="Genomic_DNA"/>
</dbReference>
<sequence>MILKENVVVPMAQEFYVSLRDHESRNTKGRMWDMVLVRGQKVQVTPQIICYFYNALYHKNDFIDETNLEYFKDIDMDSIINFLTEGRSKW</sequence>
<dbReference type="AlphaFoldDB" id="A0A7J9N9C5"/>
<name>A0A7J9N9C5_GOSSC</name>
<protein>
    <submittedName>
        <fullName evidence="1">Uncharacterized protein</fullName>
    </submittedName>
</protein>
<evidence type="ECO:0000313" key="2">
    <source>
        <dbReference type="Proteomes" id="UP000593576"/>
    </source>
</evidence>
<keyword evidence="2" id="KW-1185">Reference proteome</keyword>
<evidence type="ECO:0000313" key="1">
    <source>
        <dbReference type="EMBL" id="MBA0879828.1"/>
    </source>
</evidence>
<reference evidence="1 2" key="1">
    <citation type="journal article" date="2019" name="Genome Biol. Evol.">
        <title>Insights into the evolution of the New World diploid cottons (Gossypium, subgenus Houzingenia) based on genome sequencing.</title>
        <authorList>
            <person name="Grover C.E."/>
            <person name="Arick M.A. 2nd"/>
            <person name="Thrash A."/>
            <person name="Conover J.L."/>
            <person name="Sanders W.S."/>
            <person name="Peterson D.G."/>
            <person name="Frelichowski J.E."/>
            <person name="Scheffler J.A."/>
            <person name="Scheffler B.E."/>
            <person name="Wendel J.F."/>
        </authorList>
    </citation>
    <scope>NUCLEOTIDE SEQUENCE [LARGE SCALE GENOMIC DNA]</scope>
    <source>
        <strain evidence="1">1</strain>
        <tissue evidence="1">Leaf</tissue>
    </source>
</reference>
<accession>A0A7J9N9C5</accession>
<organism evidence="1 2">
    <name type="scientific">Gossypium schwendimanii</name>
    <name type="common">Cotton</name>
    <dbReference type="NCBI Taxonomy" id="34291"/>
    <lineage>
        <taxon>Eukaryota</taxon>
        <taxon>Viridiplantae</taxon>
        <taxon>Streptophyta</taxon>
        <taxon>Embryophyta</taxon>
        <taxon>Tracheophyta</taxon>
        <taxon>Spermatophyta</taxon>
        <taxon>Magnoliopsida</taxon>
        <taxon>eudicotyledons</taxon>
        <taxon>Gunneridae</taxon>
        <taxon>Pentapetalae</taxon>
        <taxon>rosids</taxon>
        <taxon>malvids</taxon>
        <taxon>Malvales</taxon>
        <taxon>Malvaceae</taxon>
        <taxon>Malvoideae</taxon>
        <taxon>Gossypium</taxon>
    </lineage>
</organism>
<gene>
    <name evidence="1" type="ORF">Goshw_029635</name>
</gene>
<feature type="non-terminal residue" evidence="1">
    <location>
        <position position="90"/>
    </location>
</feature>